<accession>A0AAE1LC33</accession>
<keyword evidence="3" id="KW-1185">Reference proteome</keyword>
<evidence type="ECO:0000256" key="1">
    <source>
        <dbReference type="SAM" id="MobiDB-lite"/>
    </source>
</evidence>
<evidence type="ECO:0000313" key="3">
    <source>
        <dbReference type="Proteomes" id="UP001219518"/>
    </source>
</evidence>
<proteinExistence type="predicted"/>
<dbReference type="GO" id="GO:0016757">
    <property type="term" value="F:glycosyltransferase activity"/>
    <property type="evidence" value="ECO:0007669"/>
    <property type="project" value="UniProtKB-KW"/>
</dbReference>
<keyword evidence="2" id="KW-0808">Transferase</keyword>
<sequence length="112" mass="12827">MLDKREIRNEPSAGKPEASPLYRTPIGLTARRLSSHYKKPEWPQRYVCGVGRFTFTSARRGVTRCSVDNIRIRGCCAAALHHVSLEYLQRERRVSARFGLRVGYLREPPAQV</sequence>
<reference evidence="2" key="1">
    <citation type="submission" date="2021-07" db="EMBL/GenBank/DDBJ databases">
        <authorList>
            <person name="Catto M.A."/>
            <person name="Jacobson A."/>
            <person name="Kennedy G."/>
            <person name="Labadie P."/>
            <person name="Hunt B.G."/>
            <person name="Srinivasan R."/>
        </authorList>
    </citation>
    <scope>NUCLEOTIDE SEQUENCE</scope>
    <source>
        <strain evidence="2">PL_HMW_Pooled</strain>
        <tissue evidence="2">Head</tissue>
    </source>
</reference>
<reference evidence="2" key="2">
    <citation type="journal article" date="2023" name="BMC Genomics">
        <title>Pest status, molecular evolution, and epigenetic factors derived from the genome assembly of Frankliniella fusca, a thysanopteran phytovirus vector.</title>
        <authorList>
            <person name="Catto M.A."/>
            <person name="Labadie P.E."/>
            <person name="Jacobson A.L."/>
            <person name="Kennedy G.G."/>
            <person name="Srinivasan R."/>
            <person name="Hunt B.G."/>
        </authorList>
    </citation>
    <scope>NUCLEOTIDE SEQUENCE</scope>
    <source>
        <strain evidence="2">PL_HMW_Pooled</strain>
    </source>
</reference>
<keyword evidence="2" id="KW-0328">Glycosyltransferase</keyword>
<dbReference type="Proteomes" id="UP001219518">
    <property type="component" value="Unassembled WGS sequence"/>
</dbReference>
<feature type="region of interest" description="Disordered" evidence="1">
    <location>
        <begin position="1"/>
        <end position="21"/>
    </location>
</feature>
<dbReference type="EMBL" id="JAHWGI010000383">
    <property type="protein sequence ID" value="KAK3914541.1"/>
    <property type="molecule type" value="Genomic_DNA"/>
</dbReference>
<organism evidence="2 3">
    <name type="scientific">Frankliniella fusca</name>
    <dbReference type="NCBI Taxonomy" id="407009"/>
    <lineage>
        <taxon>Eukaryota</taxon>
        <taxon>Metazoa</taxon>
        <taxon>Ecdysozoa</taxon>
        <taxon>Arthropoda</taxon>
        <taxon>Hexapoda</taxon>
        <taxon>Insecta</taxon>
        <taxon>Pterygota</taxon>
        <taxon>Neoptera</taxon>
        <taxon>Paraneoptera</taxon>
        <taxon>Thysanoptera</taxon>
        <taxon>Terebrantia</taxon>
        <taxon>Thripoidea</taxon>
        <taxon>Thripidae</taxon>
        <taxon>Frankliniella</taxon>
    </lineage>
</organism>
<dbReference type="AlphaFoldDB" id="A0AAE1LC33"/>
<protein>
    <submittedName>
        <fullName evidence="2">Nicotinate phosphoribosyltransferase</fullName>
    </submittedName>
</protein>
<gene>
    <name evidence="2" type="ORF">KUF71_005337</name>
</gene>
<comment type="caution">
    <text evidence="2">The sequence shown here is derived from an EMBL/GenBank/DDBJ whole genome shotgun (WGS) entry which is preliminary data.</text>
</comment>
<evidence type="ECO:0000313" key="2">
    <source>
        <dbReference type="EMBL" id="KAK3914541.1"/>
    </source>
</evidence>
<name>A0AAE1LC33_9NEOP</name>